<gene>
    <name evidence="1" type="ORF">BC351_01225</name>
</gene>
<dbReference type="AlphaFoldDB" id="A0A1V4HST4"/>
<dbReference type="OrthoDB" id="2628028at2"/>
<sequence>MGEKVLTLVSGDDWEGLYYDGKLIEEEHTIQRKTLVDQMKHYTTFNVEFKTINSVGMEWLQDEGSLPVYLDHINNDYFEQ</sequence>
<dbReference type="RefSeq" id="WP_079408893.1">
    <property type="nucleotide sequence ID" value="NZ_MBTG01000001.1"/>
</dbReference>
<proteinExistence type="predicted"/>
<evidence type="ECO:0000313" key="2">
    <source>
        <dbReference type="Proteomes" id="UP000190626"/>
    </source>
</evidence>
<protein>
    <submittedName>
        <fullName evidence="1">Uncharacterized protein</fullName>
    </submittedName>
</protein>
<reference evidence="2" key="1">
    <citation type="submission" date="2016-07" db="EMBL/GenBank/DDBJ databases">
        <authorList>
            <person name="Florea S."/>
            <person name="Webb J.S."/>
            <person name="Jaromczyk J."/>
            <person name="Schardl C.L."/>
        </authorList>
    </citation>
    <scope>NUCLEOTIDE SEQUENCE [LARGE SCALE GENOMIC DNA]</scope>
    <source>
        <strain evidence="2">CY1</strain>
    </source>
</reference>
<dbReference type="EMBL" id="MBTG01000001">
    <property type="protein sequence ID" value="OPH61892.1"/>
    <property type="molecule type" value="Genomic_DNA"/>
</dbReference>
<organism evidence="1 2">
    <name type="scientific">Paenibacillus ferrarius</name>
    <dbReference type="NCBI Taxonomy" id="1469647"/>
    <lineage>
        <taxon>Bacteria</taxon>
        <taxon>Bacillati</taxon>
        <taxon>Bacillota</taxon>
        <taxon>Bacilli</taxon>
        <taxon>Bacillales</taxon>
        <taxon>Paenibacillaceae</taxon>
        <taxon>Paenibacillus</taxon>
    </lineage>
</organism>
<dbReference type="Proteomes" id="UP000190626">
    <property type="component" value="Unassembled WGS sequence"/>
</dbReference>
<name>A0A1V4HST4_9BACL</name>
<keyword evidence="2" id="KW-1185">Reference proteome</keyword>
<accession>A0A1V4HST4</accession>
<evidence type="ECO:0000313" key="1">
    <source>
        <dbReference type="EMBL" id="OPH61892.1"/>
    </source>
</evidence>
<dbReference type="STRING" id="1469647.BC351_01225"/>
<comment type="caution">
    <text evidence="1">The sequence shown here is derived from an EMBL/GenBank/DDBJ whole genome shotgun (WGS) entry which is preliminary data.</text>
</comment>